<gene>
    <name evidence="1" type="ORF">GJB61_15840</name>
</gene>
<dbReference type="EMBL" id="WJXB01000005">
    <property type="protein sequence ID" value="MRN54457.1"/>
    <property type="molecule type" value="Genomic_DNA"/>
</dbReference>
<evidence type="ECO:0000313" key="1">
    <source>
        <dbReference type="EMBL" id="MRN54457.1"/>
    </source>
</evidence>
<reference evidence="1 2" key="1">
    <citation type="submission" date="2019-11" db="EMBL/GenBank/DDBJ databases">
        <title>Paenibacillus monticola sp. nov., a novel PGPR strain isolated from mountain sample in China.</title>
        <authorList>
            <person name="Zhao Q."/>
            <person name="Li H.-P."/>
            <person name="Zhang J.-L."/>
        </authorList>
    </citation>
    <scope>NUCLEOTIDE SEQUENCE [LARGE SCALE GENOMIC DNA]</scope>
    <source>
        <strain evidence="1 2">LC-T2</strain>
    </source>
</reference>
<dbReference type="Proteomes" id="UP000463051">
    <property type="component" value="Unassembled WGS sequence"/>
</dbReference>
<keyword evidence="2" id="KW-1185">Reference proteome</keyword>
<evidence type="ECO:0000313" key="2">
    <source>
        <dbReference type="Proteomes" id="UP000463051"/>
    </source>
</evidence>
<sequence length="111" mass="12625">MERTEQQLLDWLNEHVNETVVLEKQELDDLDTIHFNLESVDYRNAEAVIDEYLGSALILRGSGSTLNGDNELVPLPQHNYEIAVAGLQIESIREDKVELKTDRAKYALSLT</sequence>
<dbReference type="InterPro" id="IPR058926">
    <property type="entry name" value="YmzB-like"/>
</dbReference>
<proteinExistence type="predicted"/>
<dbReference type="AlphaFoldDB" id="A0A7X2L238"/>
<dbReference type="Pfam" id="PF25846">
    <property type="entry name" value="YmzB"/>
    <property type="match status" value="1"/>
</dbReference>
<comment type="caution">
    <text evidence="1">The sequence shown here is derived from an EMBL/GenBank/DDBJ whole genome shotgun (WGS) entry which is preliminary data.</text>
</comment>
<organism evidence="1 2">
    <name type="scientific">Paenibacillus monticola</name>
    <dbReference type="NCBI Taxonomy" id="2666075"/>
    <lineage>
        <taxon>Bacteria</taxon>
        <taxon>Bacillati</taxon>
        <taxon>Bacillota</taxon>
        <taxon>Bacilli</taxon>
        <taxon>Bacillales</taxon>
        <taxon>Paenibacillaceae</taxon>
        <taxon>Paenibacillus</taxon>
    </lineage>
</organism>
<accession>A0A7X2L238</accession>
<name>A0A7X2L238_9BACL</name>
<protein>
    <submittedName>
        <fullName evidence="1">Uncharacterized protein</fullName>
    </submittedName>
</protein>
<dbReference type="RefSeq" id="WP_154119593.1">
    <property type="nucleotide sequence ID" value="NZ_WJXB01000005.1"/>
</dbReference>